<evidence type="ECO:0000256" key="6">
    <source>
        <dbReference type="ARBA" id="ARBA00023136"/>
    </source>
</evidence>
<dbReference type="EMBL" id="JAHLQK010000010">
    <property type="protein sequence ID" value="MBU5678235.1"/>
    <property type="molecule type" value="Genomic_DNA"/>
</dbReference>
<keyword evidence="4 7" id="KW-0812">Transmembrane</keyword>
<gene>
    <name evidence="9" type="ORF">KQI88_17640</name>
</gene>
<organism evidence="9 10">
    <name type="scientific">Alkaliphilus flagellatus</name>
    <dbReference type="NCBI Taxonomy" id="2841507"/>
    <lineage>
        <taxon>Bacteria</taxon>
        <taxon>Bacillati</taxon>
        <taxon>Bacillota</taxon>
        <taxon>Clostridia</taxon>
        <taxon>Peptostreptococcales</taxon>
        <taxon>Natronincolaceae</taxon>
        <taxon>Alkaliphilus</taxon>
    </lineage>
</organism>
<keyword evidence="10" id="KW-1185">Reference proteome</keyword>
<evidence type="ECO:0000256" key="7">
    <source>
        <dbReference type="SAM" id="Phobius"/>
    </source>
</evidence>
<dbReference type="Pfam" id="PF03600">
    <property type="entry name" value="CitMHS"/>
    <property type="match status" value="1"/>
</dbReference>
<evidence type="ECO:0000313" key="10">
    <source>
        <dbReference type="Proteomes" id="UP000779508"/>
    </source>
</evidence>
<evidence type="ECO:0000256" key="4">
    <source>
        <dbReference type="ARBA" id="ARBA00022692"/>
    </source>
</evidence>
<proteinExistence type="inferred from homology"/>
<dbReference type="InterPro" id="IPR004680">
    <property type="entry name" value="Cit_transptr-like_dom"/>
</dbReference>
<evidence type="ECO:0000256" key="5">
    <source>
        <dbReference type="ARBA" id="ARBA00022989"/>
    </source>
</evidence>
<keyword evidence="3" id="KW-0813">Transport</keyword>
<accession>A0ABS6G6W9</accession>
<dbReference type="PANTHER" id="PTHR10283">
    <property type="entry name" value="SOLUTE CARRIER FAMILY 13 MEMBER"/>
    <property type="match status" value="1"/>
</dbReference>
<comment type="similarity">
    <text evidence="2">Belongs to the SLC13A/DASS transporter (TC 2.A.47) family. NADC subfamily.</text>
</comment>
<feature type="transmembrane region" description="Helical" evidence="7">
    <location>
        <begin position="195"/>
        <end position="216"/>
    </location>
</feature>
<feature type="transmembrane region" description="Helical" evidence="7">
    <location>
        <begin position="265"/>
        <end position="282"/>
    </location>
</feature>
<feature type="transmembrane region" description="Helical" evidence="7">
    <location>
        <begin position="144"/>
        <end position="167"/>
    </location>
</feature>
<reference evidence="9 10" key="1">
    <citation type="submission" date="2021-06" db="EMBL/GenBank/DDBJ databases">
        <authorList>
            <person name="Sun Q."/>
            <person name="Li D."/>
        </authorList>
    </citation>
    <scope>NUCLEOTIDE SEQUENCE [LARGE SCALE GENOMIC DNA]</scope>
    <source>
        <strain evidence="9 10">MSJ-5</strain>
    </source>
</reference>
<feature type="transmembrane region" description="Helical" evidence="7">
    <location>
        <begin position="360"/>
        <end position="377"/>
    </location>
</feature>
<feature type="transmembrane region" description="Helical" evidence="7">
    <location>
        <begin position="53"/>
        <end position="80"/>
    </location>
</feature>
<keyword evidence="6 7" id="KW-0472">Membrane</keyword>
<feature type="transmembrane region" description="Helical" evidence="7">
    <location>
        <begin position="7"/>
        <end position="29"/>
    </location>
</feature>
<sequence>MSLNDAIIGSLGSWVTMFVIASFILTYALNSTGFTARLTAWFMSRKFVNRSPWTFTISLISLGLIVGLFLDPVPVTAFFMDFSNKIFKELGYKKTDRYPHMVTMALAFSINIAGGMTPISHPLAILGMGIYENAVGQSISLLTYMMYGVPTGLLIFAGLLLVLRIFFKPDMSKFENFDVKNVLDEIKPMDIKEKITVGAFFTVVLLWVLPGILTIVAPGTALGAFLTKMGATFPAIIAVVLLAILEVDNEPVLNLKKAFTEGMSWGVIFLVGAAVLLGGVVTKETVGLTDFIVQNIVPVTESLPRILIVVLIVGLTSIMTNFSSNVTTVVLMTGVGVSIALGTNNLSVFAIALSTTLTGALAYMVPASFASIAVLYGEEYSDGNTIFKYGAITVVITTLIVSFIGYPLALLLQ</sequence>
<evidence type="ECO:0000256" key="2">
    <source>
        <dbReference type="ARBA" id="ARBA00006772"/>
    </source>
</evidence>
<keyword evidence="5 7" id="KW-1133">Transmembrane helix</keyword>
<protein>
    <submittedName>
        <fullName evidence="9">Anion permease</fullName>
    </submittedName>
</protein>
<comment type="caution">
    <text evidence="9">The sequence shown here is derived from an EMBL/GenBank/DDBJ whole genome shotgun (WGS) entry which is preliminary data.</text>
</comment>
<evidence type="ECO:0000256" key="3">
    <source>
        <dbReference type="ARBA" id="ARBA00022448"/>
    </source>
</evidence>
<feature type="transmembrane region" description="Helical" evidence="7">
    <location>
        <begin position="329"/>
        <end position="354"/>
    </location>
</feature>
<feature type="transmembrane region" description="Helical" evidence="7">
    <location>
        <begin position="302"/>
        <end position="322"/>
    </location>
</feature>
<evidence type="ECO:0000313" key="9">
    <source>
        <dbReference type="EMBL" id="MBU5678235.1"/>
    </source>
</evidence>
<feature type="domain" description="Citrate transporter-like" evidence="8">
    <location>
        <begin position="10"/>
        <end position="354"/>
    </location>
</feature>
<evidence type="ECO:0000259" key="8">
    <source>
        <dbReference type="Pfam" id="PF03600"/>
    </source>
</evidence>
<feature type="transmembrane region" description="Helical" evidence="7">
    <location>
        <begin position="389"/>
        <end position="412"/>
    </location>
</feature>
<feature type="transmembrane region" description="Helical" evidence="7">
    <location>
        <begin position="222"/>
        <end position="245"/>
    </location>
</feature>
<dbReference type="PANTHER" id="PTHR10283:SF82">
    <property type="entry name" value="SOLUTE CARRIER FAMILY 13 MEMBER 2"/>
    <property type="match status" value="1"/>
</dbReference>
<name>A0ABS6G6W9_9FIRM</name>
<evidence type="ECO:0000256" key="1">
    <source>
        <dbReference type="ARBA" id="ARBA00004141"/>
    </source>
</evidence>
<dbReference type="Proteomes" id="UP000779508">
    <property type="component" value="Unassembled WGS sequence"/>
</dbReference>
<feature type="transmembrane region" description="Helical" evidence="7">
    <location>
        <begin position="101"/>
        <end position="124"/>
    </location>
</feature>
<comment type="subcellular location">
    <subcellularLocation>
        <location evidence="1">Membrane</location>
        <topology evidence="1">Multi-pass membrane protein</topology>
    </subcellularLocation>
</comment>